<feature type="signal peptide" evidence="1">
    <location>
        <begin position="1"/>
        <end position="26"/>
    </location>
</feature>
<keyword evidence="1" id="KW-0732">Signal</keyword>
<accession>B4DAL9</accession>
<keyword evidence="3" id="KW-1185">Reference proteome</keyword>
<protein>
    <submittedName>
        <fullName evidence="2">Uncharacterized protein</fullName>
    </submittedName>
</protein>
<name>B4DAL9_9BACT</name>
<reference evidence="2 3" key="1">
    <citation type="journal article" date="2011" name="J. Bacteriol.">
        <title>Genome sequence of Chthoniobacter flavus Ellin428, an aerobic heterotrophic soil bacterium.</title>
        <authorList>
            <person name="Kant R."/>
            <person name="van Passel M.W."/>
            <person name="Palva A."/>
            <person name="Lucas S."/>
            <person name="Lapidus A."/>
            <person name="Glavina Del Rio T."/>
            <person name="Dalin E."/>
            <person name="Tice H."/>
            <person name="Bruce D."/>
            <person name="Goodwin L."/>
            <person name="Pitluck S."/>
            <person name="Larimer F.W."/>
            <person name="Land M.L."/>
            <person name="Hauser L."/>
            <person name="Sangwan P."/>
            <person name="de Vos W.M."/>
            <person name="Janssen P.H."/>
            <person name="Smidt H."/>
        </authorList>
    </citation>
    <scope>NUCLEOTIDE SEQUENCE [LARGE SCALE GENOMIC DNA]</scope>
    <source>
        <strain evidence="2 3">Ellin428</strain>
    </source>
</reference>
<evidence type="ECO:0000313" key="2">
    <source>
        <dbReference type="EMBL" id="EDY16537.1"/>
    </source>
</evidence>
<dbReference type="EMBL" id="ABVL01000031">
    <property type="protein sequence ID" value="EDY16537.1"/>
    <property type="molecule type" value="Genomic_DNA"/>
</dbReference>
<evidence type="ECO:0000256" key="1">
    <source>
        <dbReference type="SAM" id="SignalP"/>
    </source>
</evidence>
<evidence type="ECO:0000313" key="3">
    <source>
        <dbReference type="Proteomes" id="UP000005824"/>
    </source>
</evidence>
<organism evidence="2 3">
    <name type="scientific">Chthoniobacter flavus Ellin428</name>
    <dbReference type="NCBI Taxonomy" id="497964"/>
    <lineage>
        <taxon>Bacteria</taxon>
        <taxon>Pseudomonadati</taxon>
        <taxon>Verrucomicrobiota</taxon>
        <taxon>Spartobacteria</taxon>
        <taxon>Chthoniobacterales</taxon>
        <taxon>Chthoniobacteraceae</taxon>
        <taxon>Chthoniobacter</taxon>
    </lineage>
</organism>
<dbReference type="STRING" id="497964.CfE428DRAFT_5960"/>
<gene>
    <name evidence="2" type="ORF">CfE428DRAFT_5960</name>
</gene>
<dbReference type="AlphaFoldDB" id="B4DAL9"/>
<proteinExistence type="predicted"/>
<comment type="caution">
    <text evidence="2">The sequence shown here is derived from an EMBL/GenBank/DDBJ whole genome shotgun (WGS) entry which is preliminary data.</text>
</comment>
<feature type="chain" id="PRO_5002803366" evidence="1">
    <location>
        <begin position="27"/>
        <end position="109"/>
    </location>
</feature>
<dbReference type="InParanoid" id="B4DAL9"/>
<sequence length="109" mass="11465">MKNTRHYFAFLLPVLFWIVSSVMAIAANTVVDFENVPVASGTTFTNGGQTWSLTGKMETVLSTDFGSPAVGTSTPESKGYIDTGLGSSPLGSVGGIKAPTGFHFPRGEF</sequence>
<dbReference type="RefSeq" id="WP_006983280.1">
    <property type="nucleotide sequence ID" value="NZ_ABVL01000031.1"/>
</dbReference>
<dbReference type="Proteomes" id="UP000005824">
    <property type="component" value="Unassembled WGS sequence"/>
</dbReference>